<dbReference type="RefSeq" id="WP_057823980.1">
    <property type="nucleotide sequence ID" value="NZ_AZFX01000036.1"/>
</dbReference>
<keyword evidence="2 5" id="KW-0699">rRNA-binding</keyword>
<dbReference type="EMBL" id="AZFX01000036">
    <property type="protein sequence ID" value="KRM10653.1"/>
    <property type="molecule type" value="Genomic_DNA"/>
</dbReference>
<evidence type="ECO:0000259" key="6">
    <source>
        <dbReference type="Pfam" id="PF05670"/>
    </source>
</evidence>
<dbReference type="Gene3D" id="2.30.310.10">
    <property type="entry name" value="ibrinogen binding protein from staphylococcus aureus domain"/>
    <property type="match status" value="1"/>
</dbReference>
<keyword evidence="3 5" id="KW-0694">RNA-binding</keyword>
<feature type="domain" description="NFACT RNA-binding" evidence="6">
    <location>
        <begin position="454"/>
        <end position="542"/>
    </location>
</feature>
<reference evidence="7 8" key="1">
    <citation type="journal article" date="2015" name="Genome Announc.">
        <title>Expanding the biotechnology potential of lactobacilli through comparative genomics of 213 strains and associated genera.</title>
        <authorList>
            <person name="Sun Z."/>
            <person name="Harris H.M."/>
            <person name="McCann A."/>
            <person name="Guo C."/>
            <person name="Argimon S."/>
            <person name="Zhang W."/>
            <person name="Yang X."/>
            <person name="Jeffery I.B."/>
            <person name="Cooney J.C."/>
            <person name="Kagawa T.F."/>
            <person name="Liu W."/>
            <person name="Song Y."/>
            <person name="Salvetti E."/>
            <person name="Wrobel A."/>
            <person name="Rasinkangas P."/>
            <person name="Parkhill J."/>
            <person name="Rea M.C."/>
            <person name="O'Sullivan O."/>
            <person name="Ritari J."/>
            <person name="Douillard F.P."/>
            <person name="Paul Ross R."/>
            <person name="Yang R."/>
            <person name="Briner A.E."/>
            <person name="Felis G.E."/>
            <person name="de Vos W.M."/>
            <person name="Barrangou R."/>
            <person name="Klaenhammer T.R."/>
            <person name="Caufield P.W."/>
            <person name="Cui Y."/>
            <person name="Zhang H."/>
            <person name="O'Toole P.W."/>
        </authorList>
    </citation>
    <scope>NUCLEOTIDE SEQUENCE [LARGE SCALE GENOMIC DNA]</scope>
    <source>
        <strain evidence="7 8">DSM 17758</strain>
    </source>
</reference>
<dbReference type="GO" id="GO:0072344">
    <property type="term" value="P:rescue of stalled ribosome"/>
    <property type="evidence" value="ECO:0007669"/>
    <property type="project" value="UniProtKB-UniRule"/>
</dbReference>
<gene>
    <name evidence="5" type="primary">rqcH</name>
    <name evidence="7" type="ORF">FC15_GL001257</name>
</gene>
<dbReference type="OrthoDB" id="9766163at2"/>
<keyword evidence="8" id="KW-1185">Reference proteome</keyword>
<dbReference type="PATRIC" id="fig|1423735.3.peg.1303"/>
<keyword evidence="5" id="KW-0175">Coiled coil</keyword>
<feature type="coiled-coil region" evidence="5">
    <location>
        <begin position="299"/>
        <end position="326"/>
    </location>
</feature>
<evidence type="ECO:0000313" key="8">
    <source>
        <dbReference type="Proteomes" id="UP000051315"/>
    </source>
</evidence>
<evidence type="ECO:0000256" key="3">
    <source>
        <dbReference type="ARBA" id="ARBA00022884"/>
    </source>
</evidence>
<accession>A0A0R1VZ21</accession>
<keyword evidence="1 5" id="KW-0820">tRNA-binding</keyword>
<evidence type="ECO:0000256" key="5">
    <source>
        <dbReference type="HAMAP-Rule" id="MF_00844"/>
    </source>
</evidence>
<dbReference type="InterPro" id="IPR051608">
    <property type="entry name" value="RQC_Subunit_NEMF"/>
</dbReference>
<dbReference type="HAMAP" id="MF_00844_B">
    <property type="entry name" value="RqcH_B"/>
    <property type="match status" value="1"/>
</dbReference>
<dbReference type="GO" id="GO:1990112">
    <property type="term" value="C:RQC complex"/>
    <property type="evidence" value="ECO:0007669"/>
    <property type="project" value="TreeGrafter"/>
</dbReference>
<dbReference type="InterPro" id="IPR043682">
    <property type="entry name" value="RqcH_bacterial"/>
</dbReference>
<dbReference type="GO" id="GO:0043023">
    <property type="term" value="F:ribosomal large subunit binding"/>
    <property type="evidence" value="ECO:0007669"/>
    <property type="project" value="UniProtKB-UniRule"/>
</dbReference>
<dbReference type="Pfam" id="PF05670">
    <property type="entry name" value="NFACT-R_1"/>
    <property type="match status" value="1"/>
</dbReference>
<evidence type="ECO:0000313" key="7">
    <source>
        <dbReference type="EMBL" id="KRM10653.1"/>
    </source>
</evidence>
<dbReference type="InterPro" id="IPR008532">
    <property type="entry name" value="NFACT_RNA-bd"/>
</dbReference>
<dbReference type="PANTHER" id="PTHR15239:SF6">
    <property type="entry name" value="RIBOSOME QUALITY CONTROL COMPLEX SUBUNIT NEMF"/>
    <property type="match status" value="1"/>
</dbReference>
<dbReference type="Gene3D" id="3.40.970.40">
    <property type="entry name" value="fibrinogen binding protein from staphylococcus aureus domain like"/>
    <property type="match status" value="1"/>
</dbReference>
<dbReference type="AlphaFoldDB" id="A0A0R1VZ21"/>
<keyword evidence="4 5" id="KW-0648">Protein biosynthesis</keyword>
<protein>
    <recommendedName>
        <fullName evidence="5">Rqc2 homolog RqcH</fullName>
        <shortName evidence="5">RqcH</shortName>
    </recommendedName>
</protein>
<evidence type="ECO:0000256" key="1">
    <source>
        <dbReference type="ARBA" id="ARBA00022555"/>
    </source>
</evidence>
<comment type="subunit">
    <text evidence="5">Associates with stalled 50S ribosomal subunits. Binds to RqcP.</text>
</comment>
<name>A0A0R1VZ21_9LACO</name>
<dbReference type="FunFam" id="2.30.310.10:FF:000004">
    <property type="entry name" value="Fibronectin-binding protein A"/>
    <property type="match status" value="1"/>
</dbReference>
<dbReference type="PANTHER" id="PTHR15239">
    <property type="entry name" value="NUCLEAR EXPORT MEDIATOR FACTOR NEMF"/>
    <property type="match status" value="1"/>
</dbReference>
<dbReference type="Pfam" id="PF05833">
    <property type="entry name" value="NFACT_N"/>
    <property type="match status" value="1"/>
</dbReference>
<comment type="function">
    <text evidence="5">Key component of the ribosome quality control system (RQC), a ribosome-associated complex that mediates the extraction of incompletely synthesized nascent chains from stalled ribosomes and their subsequent degradation. RqcH recruits Ala-charged tRNA, and with RqcP directs the elongation of stalled nascent chains on 50S ribosomal subunits, leading to non-templated C-terminal alanine extensions (Ala tail). The Ala tail promotes nascent chain degradation. May add between 1 and at least 8 Ala residues. Binds to stalled 50S ribosomal subunits.</text>
</comment>
<dbReference type="GO" id="GO:0000049">
    <property type="term" value="F:tRNA binding"/>
    <property type="evidence" value="ECO:0007669"/>
    <property type="project" value="UniProtKB-UniRule"/>
</dbReference>
<comment type="similarity">
    <text evidence="5">Belongs to the NEMF family.</text>
</comment>
<evidence type="ECO:0000256" key="2">
    <source>
        <dbReference type="ARBA" id="ARBA00022730"/>
    </source>
</evidence>
<evidence type="ECO:0000256" key="4">
    <source>
        <dbReference type="ARBA" id="ARBA00022917"/>
    </source>
</evidence>
<dbReference type="Proteomes" id="UP000051315">
    <property type="component" value="Unassembled WGS sequence"/>
</dbReference>
<dbReference type="GO" id="GO:0019843">
    <property type="term" value="F:rRNA binding"/>
    <property type="evidence" value="ECO:0007669"/>
    <property type="project" value="UniProtKB-UniRule"/>
</dbReference>
<dbReference type="STRING" id="1423735.FC15_GL001257"/>
<sequence>MSFDGTFLHAMTAELAQQFVGGRISKIQQPYPLEVVLTIRSQRKNLPLLLSANASLARAQVTTIPYANPQTAPNFVMTLRKYLENASIESIEQVQNDRILMINLRSRDELGDQEDLQLITEIMGRHSNIFLIEKSSQRILELIKHVSPDQNRYRLLMPGAQYVQPELADGFDPFDSQITAADWEQVWLQLRDLKNKPRQIWQHFYQGLGTDTALELINQTRGAGDATELVELATTFWRRFDQVTPTIGLQNEKLQFAAIPYETFADRRTGFANLSEMLDCFLGQKAESDRKHQIASALMQRLSTVIKRNEKKLKKLNQTLASAQNADENRVKGEILTTYLGQVPEHAAKVTLANYYEENQPITIALSPALTPAKNAQKYFTRYQKDKNAKIYVSQQIEETQAELDYLNGISAQIDVGEPKDIEDVRVELIQQGILRPDNKKKKRKFKISPAEQFYASDGTSILVGKNNLQNDQLTLKKARKSDLWLHTKNIPGSHVIIEDADPSEETIMEAAKLAAYFSKARQSSQVPVDYVKVKAIRKPNGAKPGFVIYTGQKTAYVTPNADLVEQLRKRPLIQKNTDQTNQ</sequence>
<comment type="caution">
    <text evidence="7">The sequence shown here is derived from an EMBL/GenBank/DDBJ whole genome shotgun (WGS) entry which is preliminary data.</text>
</comment>
<organism evidence="7 8">
    <name type="scientific">Lapidilactobacillus concavus DSM 17758</name>
    <dbReference type="NCBI Taxonomy" id="1423735"/>
    <lineage>
        <taxon>Bacteria</taxon>
        <taxon>Bacillati</taxon>
        <taxon>Bacillota</taxon>
        <taxon>Bacilli</taxon>
        <taxon>Lactobacillales</taxon>
        <taxon>Lactobacillaceae</taxon>
        <taxon>Lapidilactobacillus</taxon>
    </lineage>
</organism>
<proteinExistence type="inferred from homology"/>